<dbReference type="Pfam" id="PF12719">
    <property type="entry name" value="Cnd3"/>
    <property type="match status" value="1"/>
</dbReference>
<organism evidence="10">
    <name type="scientific">Psilocybe cubensis</name>
    <name type="common">Psychedelic mushroom</name>
    <name type="synonym">Stropharia cubensis</name>
    <dbReference type="NCBI Taxonomy" id="181762"/>
    <lineage>
        <taxon>Eukaryota</taxon>
        <taxon>Fungi</taxon>
        <taxon>Dikarya</taxon>
        <taxon>Basidiomycota</taxon>
        <taxon>Agaricomycotina</taxon>
        <taxon>Agaricomycetes</taxon>
        <taxon>Agaricomycetidae</taxon>
        <taxon>Agaricales</taxon>
        <taxon>Agaricineae</taxon>
        <taxon>Strophariaceae</taxon>
        <taxon>Psilocybe</taxon>
    </lineage>
</organism>
<dbReference type="Gene3D" id="1.25.10.10">
    <property type="entry name" value="Leucine-rich Repeat Variant"/>
    <property type="match status" value="1"/>
</dbReference>
<name>A0A8H8CP01_PSICU</name>
<dbReference type="GO" id="GO:0051301">
    <property type="term" value="P:cell division"/>
    <property type="evidence" value="ECO:0007669"/>
    <property type="project" value="UniProtKB-KW"/>
</dbReference>
<feature type="compositionally biased region" description="Polar residues" evidence="8">
    <location>
        <begin position="998"/>
        <end position="1007"/>
    </location>
</feature>
<dbReference type="GO" id="GO:0000796">
    <property type="term" value="C:condensin complex"/>
    <property type="evidence" value="ECO:0007669"/>
    <property type="project" value="InterPro"/>
</dbReference>
<keyword evidence="3" id="KW-0158">Chromosome</keyword>
<evidence type="ECO:0000256" key="7">
    <source>
        <dbReference type="ARBA" id="ARBA00023306"/>
    </source>
</evidence>
<dbReference type="InterPro" id="IPR025977">
    <property type="entry name" value="Cnd3_C"/>
</dbReference>
<gene>
    <name evidence="10" type="ORF">JR316_003691</name>
</gene>
<evidence type="ECO:0000259" key="9">
    <source>
        <dbReference type="Pfam" id="PF12719"/>
    </source>
</evidence>
<keyword evidence="7" id="KW-0131">Cell cycle</keyword>
<proteinExistence type="inferred from homology"/>
<dbReference type="InterPro" id="IPR011989">
    <property type="entry name" value="ARM-like"/>
</dbReference>
<evidence type="ECO:0000313" key="10">
    <source>
        <dbReference type="EMBL" id="KAG5171604.1"/>
    </source>
</evidence>
<dbReference type="PANTHER" id="PTHR14418:SF5">
    <property type="entry name" value="CONDENSIN COMPLEX SUBUNIT 3"/>
    <property type="match status" value="1"/>
</dbReference>
<keyword evidence="4" id="KW-0132">Cell division</keyword>
<evidence type="ECO:0000256" key="5">
    <source>
        <dbReference type="ARBA" id="ARBA00022776"/>
    </source>
</evidence>
<dbReference type="GO" id="GO:0000793">
    <property type="term" value="C:condensed chromosome"/>
    <property type="evidence" value="ECO:0007669"/>
    <property type="project" value="TreeGrafter"/>
</dbReference>
<dbReference type="SUPFAM" id="SSF48371">
    <property type="entry name" value="ARM repeat"/>
    <property type="match status" value="1"/>
</dbReference>
<dbReference type="InterPro" id="IPR027165">
    <property type="entry name" value="CND3"/>
</dbReference>
<evidence type="ECO:0000256" key="4">
    <source>
        <dbReference type="ARBA" id="ARBA00022618"/>
    </source>
</evidence>
<dbReference type="AlphaFoldDB" id="A0A8H8CP01"/>
<dbReference type="GO" id="GO:0007076">
    <property type="term" value="P:mitotic chromosome condensation"/>
    <property type="evidence" value="ECO:0007669"/>
    <property type="project" value="InterPro"/>
</dbReference>
<comment type="caution">
    <text evidence="10">The sequence shown here is derived from an EMBL/GenBank/DDBJ whole genome shotgun (WGS) entry which is preliminary data.</text>
</comment>
<comment type="subcellular location">
    <subcellularLocation>
        <location evidence="1">Chromosome</location>
    </subcellularLocation>
</comment>
<protein>
    <recommendedName>
        <fullName evidence="9">Nuclear condensin complex subunit 3 C-terminal domain-containing protein</fullName>
    </recommendedName>
</protein>
<keyword evidence="6" id="KW-0226">DNA condensation</keyword>
<dbReference type="OrthoDB" id="27187at2759"/>
<comment type="similarity">
    <text evidence="2">Belongs to the CND3 (condensin subunit 3) family.</text>
</comment>
<accession>A0A8H8CP01</accession>
<dbReference type="PANTHER" id="PTHR14418">
    <property type="entry name" value="CONDENSIN COMPLEX SUBUNIT 3-RELATED"/>
    <property type="match status" value="1"/>
</dbReference>
<dbReference type="EMBL" id="JAFIQS010000003">
    <property type="protein sequence ID" value="KAG5171604.1"/>
    <property type="molecule type" value="Genomic_DNA"/>
</dbReference>
<feature type="region of interest" description="Disordered" evidence="8">
    <location>
        <begin position="973"/>
        <end position="1048"/>
    </location>
</feature>
<evidence type="ECO:0000256" key="6">
    <source>
        <dbReference type="ARBA" id="ARBA00023067"/>
    </source>
</evidence>
<evidence type="ECO:0000256" key="3">
    <source>
        <dbReference type="ARBA" id="ARBA00022454"/>
    </source>
</evidence>
<feature type="region of interest" description="Disordered" evidence="8">
    <location>
        <begin position="1062"/>
        <end position="1132"/>
    </location>
</feature>
<feature type="domain" description="Nuclear condensin complex subunit 3 C-terminal" evidence="9">
    <location>
        <begin position="609"/>
        <end position="899"/>
    </location>
</feature>
<evidence type="ECO:0000256" key="8">
    <source>
        <dbReference type="SAM" id="MobiDB-lite"/>
    </source>
</evidence>
<evidence type="ECO:0000256" key="1">
    <source>
        <dbReference type="ARBA" id="ARBA00004286"/>
    </source>
</evidence>
<keyword evidence="5" id="KW-0498">Mitosis</keyword>
<dbReference type="InterPro" id="IPR016024">
    <property type="entry name" value="ARM-type_fold"/>
</dbReference>
<sequence>MIYNSSSGHPTLLTAAQFSELAQRIAKIFEQIQHSKLKNDTKNYVKLYEIQKKYASHVLKTDDGYDRLIGEHRFFKIFQDMVQRFILLKKGVFAADCAVTFIGGYVKFINEKVPTPESSVVDDEEDDEQEIEELGGKTFEARFIKTLLDYLLRGFDAKDKNVRYRVLQVVTGMISHLGVIHEKLYTTLRAGFIARAMDKESHVRTQALISLIKLLKETYPEDISDLNGQPSIMDVLLDRLSYDPAADVRHTILHHVPINPQSLPAILERCRDTDINVRREVYMKLSNFEKIADAGVAADASNDLIDPHPENLTLAQREYVVKTGLGDRGATVRSAAKKLVWSWIDAIDAATNDKDVGIKKNPAKAWQTLLPAFLRLFDLCNGSKVAADALIGAFSERPVVIQKAEFSEQYWLTLTPQKTLFGRVFIEHCSNTNNDARLEVILPDVAAIALKIRSVYNMIVNNVVTADGNMDEDHKPDASEDDADSRNVIMLELLKLALHLDYSEDLGKRHTLQLMRDMISNNSLPENFIAPCFDILRILSSSERDFIRMVVETITDLRDAVCFDEVETIKLENVDDPSLEESSKSAANKITWENMTTEQKSRADNVDLRCLKMFSEMLKRVNTTFDKNSVLQGVVRDLIIPAMRREDSPIFMEEAWKSLGLCCLIAKDIAQWCFDEIVERIPTSSGDMKTILIQSLFDIVIVHRSGFFVTDNHKYTLESFTNLLHGKILQEEDPTVKALWYMGTAKLVIPGVITTVETMKVLLKAFLSPLTADNNELRQFSNYFFQRYSFACRPNQKKIADMFVEVFLDVSEDRKLFADLDEDMEAVASSSVANMFIELTDPFRVEAGSDIKGPNNANDDVQLDMAQDVIRLLYGQGLKINLQKEDKKVLCQLLNKLHIPHVVDDYKIRSLKILMDNLITRRPLKDSVCLNAFNKFQATISKKFEEQLEGFSEEDLRELEDLAEVFEFIDSMTPLDDDDDQHPFESRKKGKKRRSNSLTSVNESRPQSPDPSERRKPKRLRLSNVSVEEDSTIESTSKPRKTKVPKKPSTLIVAPEVIVISSDSDEEPVPPRTAKTFVPRPRTMMKEEPSQVEPALISSAGSLSLNEAPDDSVMDSEPGSEEEVNNLLADLE</sequence>
<reference evidence="10" key="1">
    <citation type="submission" date="2021-02" db="EMBL/GenBank/DDBJ databases">
        <title>Psilocybe cubensis genome.</title>
        <authorList>
            <person name="Mckernan K.J."/>
            <person name="Crawford S."/>
            <person name="Trippe A."/>
            <person name="Kane L.T."/>
            <person name="Mclaughlin S."/>
        </authorList>
    </citation>
    <scope>NUCLEOTIDE SEQUENCE [LARGE SCALE GENOMIC DNA]</scope>
    <source>
        <strain evidence="10">MGC-MH-2018</strain>
    </source>
</reference>
<feature type="compositionally biased region" description="Acidic residues" evidence="8">
    <location>
        <begin position="1108"/>
        <end position="1124"/>
    </location>
</feature>
<evidence type="ECO:0000256" key="2">
    <source>
        <dbReference type="ARBA" id="ARBA00006533"/>
    </source>
</evidence>